<feature type="domain" description="RanBP2-type" evidence="21">
    <location>
        <begin position="37"/>
        <end position="66"/>
    </location>
</feature>
<dbReference type="PROSITE" id="PS01358">
    <property type="entry name" value="ZF_RANBP2_1"/>
    <property type="match status" value="1"/>
</dbReference>
<evidence type="ECO:0000256" key="12">
    <source>
        <dbReference type="ARBA" id="ARBA00023125"/>
    </source>
</evidence>
<evidence type="ECO:0000256" key="7">
    <source>
        <dbReference type="ARBA" id="ARBA00022771"/>
    </source>
</evidence>
<dbReference type="Gene3D" id="4.10.1060.10">
    <property type="entry name" value="Zinc finger, RanBP2-type"/>
    <property type="match status" value="1"/>
</dbReference>
<keyword evidence="10" id="KW-0653">Protein transport</keyword>
<keyword evidence="8" id="KW-0509">mRNA transport</keyword>
<evidence type="ECO:0000313" key="23">
    <source>
        <dbReference type="Proteomes" id="UP000292052"/>
    </source>
</evidence>
<evidence type="ECO:0000256" key="5">
    <source>
        <dbReference type="ARBA" id="ARBA00022723"/>
    </source>
</evidence>
<evidence type="ECO:0000256" key="17">
    <source>
        <dbReference type="ARBA" id="ARBA00068609"/>
    </source>
</evidence>
<comment type="subcellular location">
    <subcellularLocation>
        <location evidence="2">Nucleus membrane</location>
    </subcellularLocation>
    <subcellularLocation>
        <location evidence="3">Nucleus</location>
        <location evidence="3">Nuclear pore complex</location>
    </subcellularLocation>
</comment>
<keyword evidence="11" id="KW-0811">Translocation</keyword>
<keyword evidence="5" id="KW-0479">Metal-binding</keyword>
<keyword evidence="12" id="KW-0238">DNA-binding</keyword>
<evidence type="ECO:0000256" key="18">
    <source>
        <dbReference type="ARBA" id="ARBA00078197"/>
    </source>
</evidence>
<keyword evidence="15" id="KW-0539">Nucleus</keyword>
<evidence type="ECO:0000256" key="9">
    <source>
        <dbReference type="ARBA" id="ARBA00022833"/>
    </source>
</evidence>
<evidence type="ECO:0000256" key="4">
    <source>
        <dbReference type="ARBA" id="ARBA00022448"/>
    </source>
</evidence>
<organism evidence="22 23">
    <name type="scientific">Asbolus verrucosus</name>
    <name type="common">Desert ironclad beetle</name>
    <dbReference type="NCBI Taxonomy" id="1661398"/>
    <lineage>
        <taxon>Eukaryota</taxon>
        <taxon>Metazoa</taxon>
        <taxon>Ecdysozoa</taxon>
        <taxon>Arthropoda</taxon>
        <taxon>Hexapoda</taxon>
        <taxon>Insecta</taxon>
        <taxon>Pterygota</taxon>
        <taxon>Neoptera</taxon>
        <taxon>Endopterygota</taxon>
        <taxon>Coleoptera</taxon>
        <taxon>Polyphaga</taxon>
        <taxon>Cucujiformia</taxon>
        <taxon>Tenebrionidae</taxon>
        <taxon>Pimeliinae</taxon>
        <taxon>Asbolus</taxon>
    </lineage>
</organism>
<dbReference type="AlphaFoldDB" id="A0A482VSZ5"/>
<dbReference type="GO" id="GO:0015031">
    <property type="term" value="P:protein transport"/>
    <property type="evidence" value="ECO:0007669"/>
    <property type="project" value="UniProtKB-KW"/>
</dbReference>
<keyword evidence="7 20" id="KW-0863">Zinc-finger</keyword>
<evidence type="ECO:0000256" key="20">
    <source>
        <dbReference type="PROSITE-ProRule" id="PRU00322"/>
    </source>
</evidence>
<dbReference type="InterPro" id="IPR001876">
    <property type="entry name" value="Znf_RanBP2"/>
</dbReference>
<protein>
    <recommendedName>
        <fullName evidence="17">Nuclear pore complex protein Nup153</fullName>
    </recommendedName>
    <alternativeName>
        <fullName evidence="19">153 kDa nucleoporin</fullName>
    </alternativeName>
    <alternativeName>
        <fullName evidence="18">Nucleoporin Nup153</fullName>
    </alternativeName>
</protein>
<evidence type="ECO:0000256" key="6">
    <source>
        <dbReference type="ARBA" id="ARBA00022737"/>
    </source>
</evidence>
<accession>A0A482VSZ5</accession>
<keyword evidence="9" id="KW-0862">Zinc</keyword>
<dbReference type="GO" id="GO:0031965">
    <property type="term" value="C:nuclear membrane"/>
    <property type="evidence" value="ECO:0007669"/>
    <property type="project" value="UniProtKB-SubCell"/>
</dbReference>
<evidence type="ECO:0000256" key="13">
    <source>
        <dbReference type="ARBA" id="ARBA00023132"/>
    </source>
</evidence>
<keyword evidence="13" id="KW-0906">Nuclear pore complex</keyword>
<dbReference type="FunFam" id="4.10.1060.10:FF:000001">
    <property type="entry name" value="Nuclear pore complex protein Nup153"/>
    <property type="match status" value="1"/>
</dbReference>
<reference evidence="22 23" key="1">
    <citation type="submission" date="2017-03" db="EMBL/GenBank/DDBJ databases">
        <title>Genome of the blue death feigning beetle - Asbolus verrucosus.</title>
        <authorList>
            <person name="Rider S.D."/>
        </authorList>
    </citation>
    <scope>NUCLEOTIDE SEQUENCE [LARGE SCALE GENOMIC DNA]</scope>
    <source>
        <strain evidence="22">Butters</strain>
        <tissue evidence="22">Head and leg muscle</tissue>
    </source>
</reference>
<name>A0A482VSZ5_ASBVE</name>
<proteinExistence type="inferred from homology"/>
<dbReference type="PROSITE" id="PS50199">
    <property type="entry name" value="ZF_RANBP2_2"/>
    <property type="match status" value="1"/>
</dbReference>
<evidence type="ECO:0000256" key="11">
    <source>
        <dbReference type="ARBA" id="ARBA00023010"/>
    </source>
</evidence>
<evidence type="ECO:0000256" key="14">
    <source>
        <dbReference type="ARBA" id="ARBA00023136"/>
    </source>
</evidence>
<dbReference type="Proteomes" id="UP000292052">
    <property type="component" value="Unassembled WGS sequence"/>
</dbReference>
<keyword evidence="6" id="KW-0677">Repeat</keyword>
<comment type="cofactor">
    <cofactor evidence="1">
        <name>Zn(2+)</name>
        <dbReference type="ChEBI" id="CHEBI:29105"/>
    </cofactor>
</comment>
<dbReference type="STRING" id="1661398.A0A482VSZ5"/>
<dbReference type="GO" id="GO:0003677">
    <property type="term" value="F:DNA binding"/>
    <property type="evidence" value="ECO:0007669"/>
    <property type="project" value="UniProtKB-KW"/>
</dbReference>
<evidence type="ECO:0000256" key="1">
    <source>
        <dbReference type="ARBA" id="ARBA00001947"/>
    </source>
</evidence>
<evidence type="ECO:0000256" key="3">
    <source>
        <dbReference type="ARBA" id="ARBA00004567"/>
    </source>
</evidence>
<sequence>MVRNNKSDQICVACASSKLDDNKPVPKSGFGDKFKPPVSTWECTSCLIRNKNELDKCAACAASKSDKILVTSNFGDKFKPSNDTRKCSTCTRIETRKHVWRVELNDKELERRGFGEAFKVKEGEWKSSCFVKNKSEVDTCGVHKSASTSKKLSEINKEEEKKPEKVATITSITSASESITSTIVSSNPLLKPNEKLPEKAVPPPVGFMIDVDNSSSQKQISKENIVTSISKTEAPVVFSSSFEPVKPALPIPTFQFKPAAISGDINKPKDLFGSKLAESGNLFSNPALIPTFKFNVKPSEDSIVTTTDAVQPQAGIFKFGTEISQSVFLILEVVLQARLFSGFNFSSTNTGLNFGNIGKIEGPPFNPTPTNVFGSTTTGAAKNGSFNFGTNSNNSNQKAVFSLGASQTNTSSFGAQNSSGFNFGAPV</sequence>
<evidence type="ECO:0000256" key="10">
    <source>
        <dbReference type="ARBA" id="ARBA00022927"/>
    </source>
</evidence>
<dbReference type="EMBL" id="QDEB01067015">
    <property type="protein sequence ID" value="RZC35914.1"/>
    <property type="molecule type" value="Genomic_DNA"/>
</dbReference>
<gene>
    <name evidence="22" type="ORF">BDFB_011579</name>
</gene>
<comment type="similarity">
    <text evidence="16">Belongs to the NUP153 family.</text>
</comment>
<evidence type="ECO:0000259" key="21">
    <source>
        <dbReference type="PROSITE" id="PS50199"/>
    </source>
</evidence>
<evidence type="ECO:0000313" key="22">
    <source>
        <dbReference type="EMBL" id="RZC35914.1"/>
    </source>
</evidence>
<dbReference type="SUPFAM" id="SSF90209">
    <property type="entry name" value="Ran binding protein zinc finger-like"/>
    <property type="match status" value="1"/>
</dbReference>
<dbReference type="GO" id="GO:0051028">
    <property type="term" value="P:mRNA transport"/>
    <property type="evidence" value="ECO:0007669"/>
    <property type="project" value="UniProtKB-KW"/>
</dbReference>
<dbReference type="InterPro" id="IPR036443">
    <property type="entry name" value="Znf_RanBP2_sf"/>
</dbReference>
<dbReference type="GO" id="GO:0005643">
    <property type="term" value="C:nuclear pore"/>
    <property type="evidence" value="ECO:0007669"/>
    <property type="project" value="UniProtKB-SubCell"/>
</dbReference>
<keyword evidence="14" id="KW-0472">Membrane</keyword>
<dbReference type="GO" id="GO:0008270">
    <property type="term" value="F:zinc ion binding"/>
    <property type="evidence" value="ECO:0007669"/>
    <property type="project" value="UniProtKB-KW"/>
</dbReference>
<evidence type="ECO:0000256" key="2">
    <source>
        <dbReference type="ARBA" id="ARBA00004126"/>
    </source>
</evidence>
<evidence type="ECO:0000256" key="16">
    <source>
        <dbReference type="ARBA" id="ARBA00060842"/>
    </source>
</evidence>
<keyword evidence="4" id="KW-0813">Transport</keyword>
<dbReference type="OrthoDB" id="79830at2759"/>
<comment type="caution">
    <text evidence="22">The sequence shown here is derived from an EMBL/GenBank/DDBJ whole genome shotgun (WGS) entry which is preliminary data.</text>
</comment>
<evidence type="ECO:0000256" key="8">
    <source>
        <dbReference type="ARBA" id="ARBA00022816"/>
    </source>
</evidence>
<evidence type="ECO:0000256" key="19">
    <source>
        <dbReference type="ARBA" id="ARBA00079437"/>
    </source>
</evidence>
<evidence type="ECO:0000256" key="15">
    <source>
        <dbReference type="ARBA" id="ARBA00023242"/>
    </source>
</evidence>
<keyword evidence="23" id="KW-1185">Reference proteome</keyword>
<feature type="non-terminal residue" evidence="22">
    <location>
        <position position="427"/>
    </location>
</feature>